<dbReference type="Proteomes" id="UP001305421">
    <property type="component" value="Chromosome"/>
</dbReference>
<reference evidence="2 3" key="1">
    <citation type="submission" date="2022-12" db="EMBL/GenBank/DDBJ databases">
        <title>Two new species, Stenotrophomonas aracearum and Stenotrophomonas oahuensis, isolated from Anthurium (Araceae family) in Hawaii.</title>
        <authorList>
            <person name="Chunag S.C."/>
            <person name="Dobhal S."/>
            <person name="Alvarez A."/>
            <person name="Arif M."/>
        </authorList>
    </citation>
    <scope>NUCLEOTIDE SEQUENCE [LARGE SCALE GENOMIC DNA]</scope>
    <source>
        <strain evidence="2 3">A5588</strain>
    </source>
</reference>
<proteinExistence type="predicted"/>
<sequence length="473" mass="52329">MKTSFRGYYSANPAEVSTLWREGLVVLDTNVLLDLYRVPSSTRDQVLLLLDSLAQRLWLPHHVALEYQRNRLQVMHVAHKKSQVALEKIDSSFNALLKQVSELQLEKRGVGEHVDQLLSTLKETFSSLLESASVVPAEQLDPAAADPVRAHLDELFAGRIGPPPPSQTALNETFKDGAKRFAAQMGPGYKDEEKGKEQPTYMSGGLIYDRKFGDYVVWTQLLEYAKTTGVTRVIFVTSDVKPDWWEFLGRERVGPLPELRSEIADVGVADFGMYTLADFMAGAGVHLGVAVTDNAKRDVEEIERDPQRDLLEEHELSRTAAPVFNVPYSALQSIESALGGGLGHAKTTFGEASFIDLGAVSGLRRRLLVVPSKAILTPHKSGLRTFFEGTQEVFDGQFEVGLVVYGGKRSFEGEDEFSDFALEMASCANLSFDYGFPLYVAARVSGTVAVREITLRGMRTRRDSTTRRTSGDS</sequence>
<evidence type="ECO:0000259" key="1">
    <source>
        <dbReference type="Pfam" id="PF18476"/>
    </source>
</evidence>
<organism evidence="2 3">
    <name type="scientific">Stenotrophomonas aracearum</name>
    <dbReference type="NCBI Taxonomy" id="3003272"/>
    <lineage>
        <taxon>Bacteria</taxon>
        <taxon>Pseudomonadati</taxon>
        <taxon>Pseudomonadota</taxon>
        <taxon>Gammaproteobacteria</taxon>
        <taxon>Lysobacterales</taxon>
        <taxon>Lysobacteraceae</taxon>
        <taxon>Stenotrophomonas</taxon>
    </lineage>
</organism>
<dbReference type="RefSeq" id="WP_311182021.1">
    <property type="nucleotide sequence ID" value="NZ_CP115543.1"/>
</dbReference>
<evidence type="ECO:0000313" key="3">
    <source>
        <dbReference type="Proteomes" id="UP001305421"/>
    </source>
</evidence>
<keyword evidence="3" id="KW-1185">Reference proteome</keyword>
<dbReference type="Pfam" id="PF18476">
    <property type="entry name" value="PIN_8"/>
    <property type="match status" value="1"/>
</dbReference>
<dbReference type="EMBL" id="CP115543">
    <property type="protein sequence ID" value="WNH47244.1"/>
    <property type="molecule type" value="Genomic_DNA"/>
</dbReference>
<protein>
    <submittedName>
        <fullName evidence="2">PIN domain-containing protein</fullName>
    </submittedName>
</protein>
<name>A0ABY9Y8Q5_9GAMM</name>
<gene>
    <name evidence="2" type="ORF">PDM28_11070</name>
</gene>
<evidence type="ECO:0000313" key="2">
    <source>
        <dbReference type="EMBL" id="WNH47244.1"/>
    </source>
</evidence>
<accession>A0ABY9Y8Q5</accession>
<dbReference type="InterPro" id="IPR041578">
    <property type="entry name" value="PIN_8"/>
</dbReference>
<feature type="domain" description="PIN like" evidence="1">
    <location>
        <begin position="24"/>
        <end position="259"/>
    </location>
</feature>